<feature type="domain" description="Penicillin-binding protein transpeptidase" evidence="18">
    <location>
        <begin position="340"/>
        <end position="633"/>
    </location>
</feature>
<dbReference type="GO" id="GO:0009002">
    <property type="term" value="F:serine-type D-Ala-D-Ala carboxypeptidase activity"/>
    <property type="evidence" value="ECO:0007669"/>
    <property type="project" value="UniProtKB-EC"/>
</dbReference>
<organism evidence="20 21">
    <name type="scientific">Candidatus Nealsonbacteria bacterium CG_4_10_14_0_8_um_filter_37_14</name>
    <dbReference type="NCBI Taxonomy" id="1974684"/>
    <lineage>
        <taxon>Bacteria</taxon>
        <taxon>Candidatus Nealsoniibacteriota</taxon>
    </lineage>
</organism>
<name>A0A2M7R7S9_9BACT</name>
<dbReference type="NCBIfam" id="TIGR02074">
    <property type="entry name" value="PBP_1a_fam"/>
    <property type="match status" value="1"/>
</dbReference>
<evidence type="ECO:0000313" key="21">
    <source>
        <dbReference type="Proteomes" id="UP000230767"/>
    </source>
</evidence>
<evidence type="ECO:0000256" key="1">
    <source>
        <dbReference type="ARBA" id="ARBA00004236"/>
    </source>
</evidence>
<keyword evidence="5" id="KW-0121">Carboxypeptidase</keyword>
<feature type="transmembrane region" description="Helical" evidence="17">
    <location>
        <begin position="20"/>
        <end position="45"/>
    </location>
</feature>
<evidence type="ECO:0000256" key="6">
    <source>
        <dbReference type="ARBA" id="ARBA00022670"/>
    </source>
</evidence>
<dbReference type="Pfam" id="PF00905">
    <property type="entry name" value="Transpeptidase"/>
    <property type="match status" value="1"/>
</dbReference>
<comment type="similarity">
    <text evidence="2">In the C-terminal section; belongs to the transpeptidase family.</text>
</comment>
<protein>
    <submittedName>
        <fullName evidence="20">Penicillin-binding protein</fullName>
    </submittedName>
</protein>
<dbReference type="PANTHER" id="PTHR32282">
    <property type="entry name" value="BINDING PROTEIN TRANSPEPTIDASE, PUTATIVE-RELATED"/>
    <property type="match status" value="1"/>
</dbReference>
<evidence type="ECO:0000313" key="20">
    <source>
        <dbReference type="EMBL" id="PIY89553.1"/>
    </source>
</evidence>
<dbReference type="GO" id="GO:0009252">
    <property type="term" value="P:peptidoglycan biosynthetic process"/>
    <property type="evidence" value="ECO:0007669"/>
    <property type="project" value="UniProtKB-KW"/>
</dbReference>
<keyword evidence="17" id="KW-1133">Transmembrane helix</keyword>
<keyword evidence="17" id="KW-0812">Transmembrane</keyword>
<comment type="catalytic activity">
    <reaction evidence="15">
        <text>Preferential cleavage: (Ac)2-L-Lys-D-Ala-|-D-Ala. Also transpeptidation of peptidyl-alanyl moieties that are N-acyl substituents of D-alanine.</text>
        <dbReference type="EC" id="3.4.16.4"/>
    </reaction>
</comment>
<keyword evidence="6" id="KW-0645">Protease</keyword>
<dbReference type="Gene3D" id="3.40.710.10">
    <property type="entry name" value="DD-peptidase/beta-lactamase superfamily"/>
    <property type="match status" value="1"/>
</dbReference>
<dbReference type="GO" id="GO:0030288">
    <property type="term" value="C:outer membrane-bounded periplasmic space"/>
    <property type="evidence" value="ECO:0007669"/>
    <property type="project" value="TreeGrafter"/>
</dbReference>
<evidence type="ECO:0000256" key="11">
    <source>
        <dbReference type="ARBA" id="ARBA00022984"/>
    </source>
</evidence>
<evidence type="ECO:0000256" key="13">
    <source>
        <dbReference type="ARBA" id="ARBA00023268"/>
    </source>
</evidence>
<evidence type="ECO:0000256" key="2">
    <source>
        <dbReference type="ARBA" id="ARBA00007090"/>
    </source>
</evidence>
<evidence type="ECO:0000256" key="7">
    <source>
        <dbReference type="ARBA" id="ARBA00022676"/>
    </source>
</evidence>
<keyword evidence="7" id="KW-0328">Glycosyltransferase</keyword>
<dbReference type="Gene3D" id="1.10.3810.10">
    <property type="entry name" value="Biosynthetic peptidoglycan transglycosylase-like"/>
    <property type="match status" value="1"/>
</dbReference>
<dbReference type="GO" id="GO:0005886">
    <property type="term" value="C:plasma membrane"/>
    <property type="evidence" value="ECO:0007669"/>
    <property type="project" value="UniProtKB-SubCell"/>
</dbReference>
<comment type="subcellular location">
    <subcellularLocation>
        <location evidence="1">Cell membrane</location>
    </subcellularLocation>
</comment>
<dbReference type="AlphaFoldDB" id="A0A2M7R7S9"/>
<dbReference type="GO" id="GO:0071555">
    <property type="term" value="P:cell wall organization"/>
    <property type="evidence" value="ECO:0007669"/>
    <property type="project" value="UniProtKB-KW"/>
</dbReference>
<evidence type="ECO:0000256" key="14">
    <source>
        <dbReference type="ARBA" id="ARBA00023316"/>
    </source>
</evidence>
<dbReference type="InterPro" id="IPR023346">
    <property type="entry name" value="Lysozyme-like_dom_sf"/>
</dbReference>
<dbReference type="SUPFAM" id="SSF53955">
    <property type="entry name" value="Lysozyme-like"/>
    <property type="match status" value="1"/>
</dbReference>
<dbReference type="FunFam" id="1.10.3810.10:FF:000001">
    <property type="entry name" value="Penicillin-binding protein 1A"/>
    <property type="match status" value="1"/>
</dbReference>
<evidence type="ECO:0000256" key="8">
    <source>
        <dbReference type="ARBA" id="ARBA00022679"/>
    </source>
</evidence>
<dbReference type="InterPro" id="IPR012338">
    <property type="entry name" value="Beta-lactam/transpept-like"/>
</dbReference>
<keyword evidence="14" id="KW-0961">Cell wall biogenesis/degradation</keyword>
<evidence type="ECO:0000256" key="3">
    <source>
        <dbReference type="ARBA" id="ARBA00007739"/>
    </source>
</evidence>
<evidence type="ECO:0000256" key="4">
    <source>
        <dbReference type="ARBA" id="ARBA00022475"/>
    </source>
</evidence>
<evidence type="ECO:0000256" key="9">
    <source>
        <dbReference type="ARBA" id="ARBA00022801"/>
    </source>
</evidence>
<gene>
    <name evidence="20" type="ORF">COY73_00565</name>
</gene>
<feature type="domain" description="Glycosyl transferase family 51" evidence="19">
    <location>
        <begin position="76"/>
        <end position="249"/>
    </location>
</feature>
<keyword evidence="8" id="KW-0808">Transferase</keyword>
<evidence type="ECO:0000256" key="15">
    <source>
        <dbReference type="ARBA" id="ARBA00034000"/>
    </source>
</evidence>
<keyword evidence="13" id="KW-0511">Multifunctional enzyme</keyword>
<evidence type="ECO:0000256" key="12">
    <source>
        <dbReference type="ARBA" id="ARBA00023136"/>
    </source>
</evidence>
<reference evidence="21" key="1">
    <citation type="submission" date="2017-09" db="EMBL/GenBank/DDBJ databases">
        <title>Depth-based differentiation of microbial function through sediment-hosted aquifers and enrichment of novel symbionts in the deep terrestrial subsurface.</title>
        <authorList>
            <person name="Probst A.J."/>
            <person name="Ladd B."/>
            <person name="Jarett J.K."/>
            <person name="Geller-Mcgrath D.E."/>
            <person name="Sieber C.M.K."/>
            <person name="Emerson J.B."/>
            <person name="Anantharaman K."/>
            <person name="Thomas B.C."/>
            <person name="Malmstrom R."/>
            <person name="Stieglmeier M."/>
            <person name="Klingl A."/>
            <person name="Woyke T."/>
            <person name="Ryan C.M."/>
            <person name="Banfield J.F."/>
        </authorList>
    </citation>
    <scope>NUCLEOTIDE SEQUENCE [LARGE SCALE GENOMIC DNA]</scope>
</reference>
<accession>A0A2M7R7S9</accession>
<dbReference type="GO" id="GO:0008955">
    <property type="term" value="F:peptidoglycan glycosyltransferase activity"/>
    <property type="evidence" value="ECO:0007669"/>
    <property type="project" value="UniProtKB-EC"/>
</dbReference>
<dbReference type="InterPro" id="IPR036950">
    <property type="entry name" value="PBP_transglycosylase"/>
</dbReference>
<keyword evidence="12 17" id="KW-0472">Membrane</keyword>
<dbReference type="GO" id="GO:0008658">
    <property type="term" value="F:penicillin binding"/>
    <property type="evidence" value="ECO:0007669"/>
    <property type="project" value="InterPro"/>
</dbReference>
<dbReference type="PANTHER" id="PTHR32282:SF11">
    <property type="entry name" value="PENICILLIN-BINDING PROTEIN 1B"/>
    <property type="match status" value="1"/>
</dbReference>
<evidence type="ECO:0000256" key="10">
    <source>
        <dbReference type="ARBA" id="ARBA00022960"/>
    </source>
</evidence>
<comment type="catalytic activity">
    <reaction evidence="16">
        <text>[GlcNAc-(1-&gt;4)-Mur2Ac(oyl-L-Ala-gamma-D-Glu-L-Lys-D-Ala-D-Ala)](n)-di-trans,octa-cis-undecaprenyl diphosphate + beta-D-GlcNAc-(1-&gt;4)-Mur2Ac(oyl-L-Ala-gamma-D-Glu-L-Lys-D-Ala-D-Ala)-di-trans,octa-cis-undecaprenyl diphosphate = [GlcNAc-(1-&gt;4)-Mur2Ac(oyl-L-Ala-gamma-D-Glu-L-Lys-D-Ala-D-Ala)](n+1)-di-trans,octa-cis-undecaprenyl diphosphate + di-trans,octa-cis-undecaprenyl diphosphate + H(+)</text>
        <dbReference type="Rhea" id="RHEA:23708"/>
        <dbReference type="Rhea" id="RHEA-COMP:9602"/>
        <dbReference type="Rhea" id="RHEA-COMP:9603"/>
        <dbReference type="ChEBI" id="CHEBI:15378"/>
        <dbReference type="ChEBI" id="CHEBI:58405"/>
        <dbReference type="ChEBI" id="CHEBI:60033"/>
        <dbReference type="ChEBI" id="CHEBI:78435"/>
        <dbReference type="EC" id="2.4.99.28"/>
    </reaction>
</comment>
<keyword evidence="11" id="KW-0573">Peptidoglycan synthesis</keyword>
<dbReference type="Proteomes" id="UP000230767">
    <property type="component" value="Unassembled WGS sequence"/>
</dbReference>
<evidence type="ECO:0000256" key="5">
    <source>
        <dbReference type="ARBA" id="ARBA00022645"/>
    </source>
</evidence>
<dbReference type="InterPro" id="IPR001460">
    <property type="entry name" value="PCN-bd_Tpept"/>
</dbReference>
<proteinExistence type="inferred from homology"/>
<dbReference type="EMBL" id="PFLW01000018">
    <property type="protein sequence ID" value="PIY89553.1"/>
    <property type="molecule type" value="Genomic_DNA"/>
</dbReference>
<comment type="similarity">
    <text evidence="3">In the N-terminal section; belongs to the glycosyltransferase 51 family.</text>
</comment>
<evidence type="ECO:0000256" key="17">
    <source>
        <dbReference type="SAM" id="Phobius"/>
    </source>
</evidence>
<dbReference type="Pfam" id="PF00912">
    <property type="entry name" value="Transgly"/>
    <property type="match status" value="1"/>
</dbReference>
<comment type="caution">
    <text evidence="20">The sequence shown here is derived from an EMBL/GenBank/DDBJ whole genome shotgun (WGS) entry which is preliminary data.</text>
</comment>
<sequence>MPIRKYYQKTFSKKKPKRKILKALRIFGIIFFLFILAIFFLFLYYGRDLPRPEIFTEKMLFEPTKIYDRTGKILLYQIYGEEKREYVSLKEIPEYLQKSVIVAEDANFYHHFGLDFKGMIRALLVDLKLKEPIQGGSTITQQLARSSFLTNEKTIERKIKEIILTLDLERKFSKDQILEFYLNQIPFGQNCYGVQSASKTYFGKPVSEISLPEAATLVALIKAPSLLSPYEEKNLNELLLRKDYILNRMVKAGFLEKEKAEELKKQKIEFTPLKEIRLIKTPHFVLEVKNYLIGEYGENYLQRKGLKVYTTLDWELQHWAEEIVENNAEINKKYNAHNASLVAINPWDGEILAMVGSRDYFAEPYPEGCNPDRNECLFAPQFNVATLGKRQPGSAFKPFAYLTAFEKGFTPDMILWDVKTNFGTGKEEYIPENYDKKFRGPITFRNALAQSINVPSVKVLYLAGGEDTLETARKMGITTLNQPFFYYGLPLVLGEGAVNLLEMTSAYGGFATEGYWVSPSFILKIEDSKGNIIEKNQKELKKILKTQPCRLINDILSDNEARAPIFGLRSPLYFENYQVAVKTGTTENFRDGWVMGYTSSISVGVWVGNNDNSPMFKEPGVVVAGPIFHQFMEKALQFYPPKKFEKPEPCPSFSVWNLNGKIDSENPHSILHYIKKEDPLESPNLNPEADPQYSGWEKGIKNFLENF</sequence>
<dbReference type="InterPro" id="IPR001264">
    <property type="entry name" value="Glyco_trans_51"/>
</dbReference>
<evidence type="ECO:0000259" key="18">
    <source>
        <dbReference type="Pfam" id="PF00905"/>
    </source>
</evidence>
<dbReference type="SUPFAM" id="SSF56601">
    <property type="entry name" value="beta-lactamase/transpeptidase-like"/>
    <property type="match status" value="1"/>
</dbReference>
<dbReference type="InterPro" id="IPR050396">
    <property type="entry name" value="Glycosyltr_51/Transpeptidase"/>
</dbReference>
<evidence type="ECO:0000256" key="16">
    <source>
        <dbReference type="ARBA" id="ARBA00049902"/>
    </source>
</evidence>
<keyword evidence="10" id="KW-0133">Cell shape</keyword>
<dbReference type="GO" id="GO:0006508">
    <property type="term" value="P:proteolysis"/>
    <property type="evidence" value="ECO:0007669"/>
    <property type="project" value="UniProtKB-KW"/>
</dbReference>
<keyword evidence="4" id="KW-1003">Cell membrane</keyword>
<dbReference type="GO" id="GO:0008360">
    <property type="term" value="P:regulation of cell shape"/>
    <property type="evidence" value="ECO:0007669"/>
    <property type="project" value="UniProtKB-KW"/>
</dbReference>
<evidence type="ECO:0000259" key="19">
    <source>
        <dbReference type="Pfam" id="PF00912"/>
    </source>
</evidence>
<keyword evidence="9" id="KW-0378">Hydrolase</keyword>